<dbReference type="GO" id="GO:0006261">
    <property type="term" value="P:DNA-templated DNA replication"/>
    <property type="evidence" value="ECO:0007669"/>
    <property type="project" value="TreeGrafter"/>
</dbReference>
<dbReference type="InterPro" id="IPR019140">
    <property type="entry name" value="MCM_complex-bd"/>
</dbReference>
<accession>S9UR99</accession>
<evidence type="ECO:0000313" key="3">
    <source>
        <dbReference type="EMBL" id="EPY18582.1"/>
    </source>
</evidence>
<dbReference type="Pfam" id="PF09739">
    <property type="entry name" value="MCM_bind"/>
    <property type="match status" value="1"/>
</dbReference>
<sequence>MQRNDVNQLIREYSRSSSLNDALKLTGAAVLRSKETAKDVFPSRGLYDSVDSLCRCRGMVQEICPDITLFSASRDTFLTTSDCDAPGELIEATLLYVIPVPGNTHFYNLCSSRDSAGSAECPPVFPNAKREREIVVSARLCDTDGTPSTRVKLSEASPCCDRGGTLPENGSVQKRLNLPHPPRSPLLQTACIVTLVGRTNSLPFKINDVVDFYGYVQVESGVGGPSDELFDDLCPWHARELSRGLVSNLLCFTYELLPHSIMYASSLQESVLTQRQRSVQTLSSALCGGDELAAEYLLLHLCGGVHTFSNGTPLGDLPLLLVGESMNAQNWSDFLSNVSPIAEVYIDVGRTTGVRPCWTPQHDVEKNYLQTGLLQVANGTHVTFNCDSLNMQDTNSQTAFHNLIHKQVLQLQYPFQKVEVPINVSVLALSSNLTDLDALFCFPLCVKWTPTCANALPTPSAAGNDDELDAVRSYVARVRDAGLDEAASPEIQSYISETLLGLSEALEGWNNREPLLHNNTFSIFVALARTYSMSMGRSCVTQSDVDCVASLEKRRHDRISAVQ</sequence>
<comment type="caution">
    <text evidence="5">The sequence shown here is derived from an EMBL/GenBank/DDBJ whole genome shotgun (WGS) entry which is preliminary data.</text>
</comment>
<name>S9UR99_9TRYP</name>
<reference evidence="5 6" key="1">
    <citation type="journal article" date="2013" name="PLoS ONE">
        <title>Predicting the Proteins of Angomonas deanei, Strigomonas culicis and Their Respective Endosymbionts Reveals New Aspects of the Trypanosomatidae Family.</title>
        <authorList>
            <person name="Motta M.C."/>
            <person name="Martins A.C."/>
            <person name="de Souza S.S."/>
            <person name="Catta-Preta C.M."/>
            <person name="Silva R."/>
            <person name="Klein C.C."/>
            <person name="de Almeida L.G."/>
            <person name="de Lima Cunha O."/>
            <person name="Ciapina L.P."/>
            <person name="Brocchi M."/>
            <person name="Colabardini A.C."/>
            <person name="de Araujo Lima B."/>
            <person name="Machado C.R."/>
            <person name="de Almeida Soares C.M."/>
            <person name="Probst C.M."/>
            <person name="de Menezes C.B."/>
            <person name="Thompson C.E."/>
            <person name="Bartholomeu D.C."/>
            <person name="Gradia D.F."/>
            <person name="Pavoni D.P."/>
            <person name="Grisard E.C."/>
            <person name="Fantinatti-Garboggini F."/>
            <person name="Marchini F.K."/>
            <person name="Rodrigues-Luiz G.F."/>
            <person name="Wagner G."/>
            <person name="Goldman G.H."/>
            <person name="Fietto J.L."/>
            <person name="Elias M.C."/>
            <person name="Goldman M.H."/>
            <person name="Sagot M.F."/>
            <person name="Pereira M."/>
            <person name="Stoco P.H."/>
            <person name="de Mendonca-Neto R.P."/>
            <person name="Teixeira S.M."/>
            <person name="Maciel T.E."/>
            <person name="de Oliveira Mendes T.A."/>
            <person name="Urmenyi T.P."/>
            <person name="de Souza W."/>
            <person name="Schenkman S."/>
            <person name="de Vasconcelos A.T."/>
        </authorList>
    </citation>
    <scope>NUCLEOTIDE SEQUENCE [LARGE SCALE GENOMIC DNA]</scope>
</reference>
<dbReference type="OrthoDB" id="329666at2759"/>
<dbReference type="EMBL" id="ATMH01009868">
    <property type="protein sequence ID" value="EPY18582.1"/>
    <property type="molecule type" value="Genomic_DNA"/>
</dbReference>
<evidence type="ECO:0000256" key="2">
    <source>
        <dbReference type="ARBA" id="ARBA00023242"/>
    </source>
</evidence>
<dbReference type="AlphaFoldDB" id="S9UR99"/>
<dbReference type="GO" id="GO:0003682">
    <property type="term" value="F:chromatin binding"/>
    <property type="evidence" value="ECO:0007669"/>
    <property type="project" value="TreeGrafter"/>
</dbReference>
<evidence type="ECO:0000313" key="4">
    <source>
        <dbReference type="EMBL" id="EPY28591.1"/>
    </source>
</evidence>
<evidence type="ECO:0000256" key="1">
    <source>
        <dbReference type="ARBA" id="ARBA00004123"/>
    </source>
</evidence>
<gene>
    <name evidence="5" type="ORF">STCU_02206</name>
    <name evidence="4" type="ORF">STCU_04989</name>
    <name evidence="3" type="ORF">STCU_09868</name>
</gene>
<proteinExistence type="predicted"/>
<dbReference type="EMBL" id="ATMH01002206">
    <property type="protein sequence ID" value="EPY33462.1"/>
    <property type="molecule type" value="Genomic_DNA"/>
</dbReference>
<dbReference type="Proteomes" id="UP000015354">
    <property type="component" value="Unassembled WGS sequence"/>
</dbReference>
<comment type="subcellular location">
    <subcellularLocation>
        <location evidence="1">Nucleus</location>
    </subcellularLocation>
</comment>
<keyword evidence="2" id="KW-0539">Nucleus</keyword>
<dbReference type="EMBL" id="ATMH01004989">
    <property type="protein sequence ID" value="EPY28591.1"/>
    <property type="molecule type" value="Genomic_DNA"/>
</dbReference>
<dbReference type="PANTHER" id="PTHR13489:SF0">
    <property type="entry name" value="MINI-CHROMOSOME MAINTENANCE COMPLEX-BINDING PROTEIN"/>
    <property type="match status" value="1"/>
</dbReference>
<dbReference type="PANTHER" id="PTHR13489">
    <property type="entry name" value="MINI-CHROMOSOME MAINTENANCE COMPLEX-BINDING PROTEIN"/>
    <property type="match status" value="1"/>
</dbReference>
<dbReference type="GO" id="GO:0005634">
    <property type="term" value="C:nucleus"/>
    <property type="evidence" value="ECO:0007669"/>
    <property type="project" value="UniProtKB-SubCell"/>
</dbReference>
<keyword evidence="6" id="KW-1185">Reference proteome</keyword>
<organism evidence="5 6">
    <name type="scientific">Strigomonas culicis</name>
    <dbReference type="NCBI Taxonomy" id="28005"/>
    <lineage>
        <taxon>Eukaryota</taxon>
        <taxon>Discoba</taxon>
        <taxon>Euglenozoa</taxon>
        <taxon>Kinetoplastea</taxon>
        <taxon>Metakinetoplastina</taxon>
        <taxon>Trypanosomatida</taxon>
        <taxon>Trypanosomatidae</taxon>
        <taxon>Strigomonadinae</taxon>
        <taxon>Strigomonas</taxon>
    </lineage>
</organism>
<evidence type="ECO:0000313" key="5">
    <source>
        <dbReference type="EMBL" id="EPY33462.1"/>
    </source>
</evidence>
<evidence type="ECO:0000313" key="6">
    <source>
        <dbReference type="Proteomes" id="UP000015354"/>
    </source>
</evidence>
<protein>
    <submittedName>
        <fullName evidence="5">E2F target protein 1</fullName>
    </submittedName>
</protein>
<reference evidence="5" key="2">
    <citation type="submission" date="2013-03" db="EMBL/GenBank/DDBJ databases">
        <authorList>
            <person name="Motta M.C.M."/>
            <person name="Martins A.C.A."/>
            <person name="Preta C.M.C.C."/>
            <person name="Silva R."/>
            <person name="de Souza S.S."/>
            <person name="Klein C.C."/>
            <person name="de Almeida L.G.P."/>
            <person name="Cunha O.L."/>
            <person name="Colabardini A.C."/>
            <person name="Lima B.A."/>
            <person name="Machado C.R."/>
            <person name="Soares C.M.A."/>
            <person name="de Menezes C.B.A."/>
            <person name="Bartolomeu D.C."/>
            <person name="Grisard E.C."/>
            <person name="Fantinatti-Garboggini F."/>
            <person name="Rodrigues-Luiz G.F."/>
            <person name="Wagner G."/>
            <person name="Goldman G.H."/>
            <person name="Fietto J.L.R."/>
            <person name="Ciapina L.P."/>
            <person name="Brocchi M."/>
            <person name="Elias M.C."/>
            <person name="Goldman M.H.S."/>
            <person name="Sagot M.-F."/>
            <person name="Pereira M."/>
            <person name="Stoco P.H."/>
            <person name="Teixeira S.M.R."/>
            <person name="de Mendonca-Neto R.P."/>
            <person name="Maciel T.E.F."/>
            <person name="Mendes T.A.O."/>
            <person name="Urmenyi T.P."/>
            <person name="Teixeira M.M.G."/>
            <person name="de Camargo E.F.P."/>
            <person name="de Sousa W."/>
            <person name="Schenkman S."/>
            <person name="de Vasconcelos A.T.R."/>
        </authorList>
    </citation>
    <scope>NUCLEOTIDE SEQUENCE</scope>
</reference>